<feature type="compositionally biased region" description="Pro residues" evidence="8">
    <location>
        <begin position="218"/>
        <end position="233"/>
    </location>
</feature>
<evidence type="ECO:0000256" key="8">
    <source>
        <dbReference type="SAM" id="MobiDB-lite"/>
    </source>
</evidence>
<dbReference type="Gene3D" id="1.10.510.10">
    <property type="entry name" value="Transferase(Phosphotransferase) domain 1"/>
    <property type="match status" value="1"/>
</dbReference>
<name>A0AAE0B3W7_9ROSI</name>
<dbReference type="PROSITE" id="PS50011">
    <property type="entry name" value="PROTEIN_KINASE_DOM"/>
    <property type="match status" value="1"/>
</dbReference>
<evidence type="ECO:0000256" key="1">
    <source>
        <dbReference type="ARBA" id="ARBA00022614"/>
    </source>
</evidence>
<evidence type="ECO:0000259" key="11">
    <source>
        <dbReference type="PROSITE" id="PS50011"/>
    </source>
</evidence>
<feature type="region of interest" description="Disordered" evidence="8">
    <location>
        <begin position="179"/>
        <end position="281"/>
    </location>
</feature>
<dbReference type="InterPro" id="IPR000719">
    <property type="entry name" value="Prot_kinase_dom"/>
</dbReference>
<evidence type="ECO:0000313" key="13">
    <source>
        <dbReference type="Proteomes" id="UP001281410"/>
    </source>
</evidence>
<feature type="signal peptide" evidence="10">
    <location>
        <begin position="1"/>
        <end position="28"/>
    </location>
</feature>
<dbReference type="SUPFAM" id="SSF56112">
    <property type="entry name" value="Protein kinase-like (PK-like)"/>
    <property type="match status" value="1"/>
</dbReference>
<evidence type="ECO:0000256" key="7">
    <source>
        <dbReference type="ARBA" id="ARBA00046288"/>
    </source>
</evidence>
<sequence>MVLKNWVFSRLGILFMVLVSHSLYSCWSLNDEGLALLRIRECVLSDPFGALKNWRSVDDHCAWFGVECSDGKVVVLNLEDLCLEGTLAPELRSLIHIKSINLRNNSFNGIVPEGFGELKELEVLDLGYNNFSGPLPHDLGINLSLAILLLDNNELLSGFSPEIYELQILSESQVDENQLSNAAKRKPSCNNQGSITLNGVRNDDAVHRRLLQEDVRPPPRTFEPPPSPSPSPSPQSLLPPAAVAPPEPNVSVFAPPRPVTSPPEKRTSSSPSSTSNDLAPLSHNRTRSRFAIFGGAIGGAIFVFILIVGIYLCRSNKVNIISKGIYGANQANENTIAVAENRRFSEGVPKLKRSELEAACEDFSNVIGTSPIGMLYKGTLSSGAEIAVASVVEISATAKDWSKNLEVHFRKKIDTLSKVNHKNFVNLIGFCEEEAPFTRMLVFEYAPNGTLFEHIHIRESEHLDWGMRLRIAMGMAYCLEHMHQLNPPIAHNNLNSSAVSLTEDYAAKLFDLSFWNEIAPSGTGSRRLSNIPSASRESNVYSFGVLLFEMMTGRLPYVVDDGPLEDWASDYLSGDQPLKQMVDPTLNSFDKEQLREIDDLIKSCVHPDPRQRPETRDIAARLRDITGLSPDGAIPKLSPLWWAELEIVSTEAI</sequence>
<dbReference type="AlphaFoldDB" id="A0AAE0B3W7"/>
<dbReference type="InterPro" id="IPR011009">
    <property type="entry name" value="Kinase-like_dom_sf"/>
</dbReference>
<dbReference type="Pfam" id="PF07714">
    <property type="entry name" value="PK_Tyr_Ser-Thr"/>
    <property type="match status" value="1"/>
</dbReference>
<dbReference type="EMBL" id="JANJYJ010000001">
    <property type="protein sequence ID" value="KAK3229513.1"/>
    <property type="molecule type" value="Genomic_DNA"/>
</dbReference>
<keyword evidence="1" id="KW-0433">Leucine-rich repeat</keyword>
<dbReference type="SUPFAM" id="SSF52058">
    <property type="entry name" value="L domain-like"/>
    <property type="match status" value="1"/>
</dbReference>
<dbReference type="InterPro" id="IPR001611">
    <property type="entry name" value="Leu-rich_rpt"/>
</dbReference>
<keyword evidence="3 10" id="KW-0732">Signal</keyword>
<dbReference type="FunFam" id="3.80.10.10:FF:000400">
    <property type="entry name" value="Nuclear pore complex protein NUP107"/>
    <property type="match status" value="1"/>
</dbReference>
<evidence type="ECO:0000313" key="12">
    <source>
        <dbReference type="EMBL" id="KAK3229513.1"/>
    </source>
</evidence>
<dbReference type="Pfam" id="PF08263">
    <property type="entry name" value="LRRNT_2"/>
    <property type="match status" value="1"/>
</dbReference>
<dbReference type="InterPro" id="IPR032675">
    <property type="entry name" value="LRR_dom_sf"/>
</dbReference>
<evidence type="ECO:0000256" key="4">
    <source>
        <dbReference type="ARBA" id="ARBA00022737"/>
    </source>
</evidence>
<keyword evidence="5 9" id="KW-1133">Transmembrane helix</keyword>
<dbReference type="FunFam" id="3.30.200.20:FF:000489">
    <property type="entry name" value="Inactive receptor-like serine/threonine-protein kinase"/>
    <property type="match status" value="1"/>
</dbReference>
<dbReference type="GO" id="GO:0004672">
    <property type="term" value="F:protein kinase activity"/>
    <property type="evidence" value="ECO:0007669"/>
    <property type="project" value="InterPro"/>
</dbReference>
<evidence type="ECO:0000256" key="10">
    <source>
        <dbReference type="SAM" id="SignalP"/>
    </source>
</evidence>
<dbReference type="PROSITE" id="PS51257">
    <property type="entry name" value="PROKAR_LIPOPROTEIN"/>
    <property type="match status" value="1"/>
</dbReference>
<dbReference type="PANTHER" id="PTHR46084">
    <property type="entry name" value="PROTEIN MALE DISCOVERER 2"/>
    <property type="match status" value="1"/>
</dbReference>
<dbReference type="PANTHER" id="PTHR46084:SF4">
    <property type="entry name" value="PROTEIN KINASE DOMAIN-CONTAINING PROTEIN"/>
    <property type="match status" value="1"/>
</dbReference>
<feature type="compositionally biased region" description="Basic and acidic residues" evidence="8">
    <location>
        <begin position="201"/>
        <end position="217"/>
    </location>
</feature>
<feature type="domain" description="Protein kinase" evidence="11">
    <location>
        <begin position="361"/>
        <end position="626"/>
    </location>
</feature>
<feature type="compositionally biased region" description="Polar residues" evidence="8">
    <location>
        <begin position="188"/>
        <end position="199"/>
    </location>
</feature>
<keyword evidence="4" id="KW-0677">Repeat</keyword>
<evidence type="ECO:0000256" key="5">
    <source>
        <dbReference type="ARBA" id="ARBA00022989"/>
    </source>
</evidence>
<dbReference type="InterPro" id="IPR013210">
    <property type="entry name" value="LRR_N_plant-typ"/>
</dbReference>
<protein>
    <recommendedName>
        <fullName evidence="11">Protein kinase domain-containing protein</fullName>
    </recommendedName>
</protein>
<feature type="transmembrane region" description="Helical" evidence="9">
    <location>
        <begin position="290"/>
        <end position="312"/>
    </location>
</feature>
<dbReference type="Gene3D" id="3.30.200.20">
    <property type="entry name" value="Phosphorylase Kinase, domain 1"/>
    <property type="match status" value="1"/>
</dbReference>
<evidence type="ECO:0000256" key="2">
    <source>
        <dbReference type="ARBA" id="ARBA00022692"/>
    </source>
</evidence>
<keyword evidence="13" id="KW-1185">Reference proteome</keyword>
<evidence type="ECO:0000256" key="9">
    <source>
        <dbReference type="SAM" id="Phobius"/>
    </source>
</evidence>
<dbReference type="Proteomes" id="UP001281410">
    <property type="component" value="Unassembled WGS sequence"/>
</dbReference>
<gene>
    <name evidence="12" type="ORF">Dsin_001394</name>
</gene>
<keyword evidence="6 9" id="KW-0472">Membrane</keyword>
<comment type="subcellular location">
    <subcellularLocation>
        <location evidence="7">Endomembrane system</location>
        <topology evidence="7">Single-pass type I membrane protein</topology>
    </subcellularLocation>
</comment>
<dbReference type="GO" id="GO:0005524">
    <property type="term" value="F:ATP binding"/>
    <property type="evidence" value="ECO:0007669"/>
    <property type="project" value="InterPro"/>
</dbReference>
<dbReference type="Pfam" id="PF00560">
    <property type="entry name" value="LRR_1"/>
    <property type="match status" value="2"/>
</dbReference>
<feature type="chain" id="PRO_5042175768" description="Protein kinase domain-containing protein" evidence="10">
    <location>
        <begin position="29"/>
        <end position="653"/>
    </location>
</feature>
<reference evidence="12" key="1">
    <citation type="journal article" date="2023" name="Plant J.">
        <title>Genome sequences and population genomics provide insights into the demographic history, inbreeding, and mutation load of two 'living fossil' tree species of Dipteronia.</title>
        <authorList>
            <person name="Feng Y."/>
            <person name="Comes H.P."/>
            <person name="Chen J."/>
            <person name="Zhu S."/>
            <person name="Lu R."/>
            <person name="Zhang X."/>
            <person name="Li P."/>
            <person name="Qiu J."/>
            <person name="Olsen K.M."/>
            <person name="Qiu Y."/>
        </authorList>
    </citation>
    <scope>NUCLEOTIDE SEQUENCE</scope>
    <source>
        <strain evidence="12">NBL</strain>
    </source>
</reference>
<comment type="caution">
    <text evidence="12">The sequence shown here is derived from an EMBL/GenBank/DDBJ whole genome shotgun (WGS) entry which is preliminary data.</text>
</comment>
<evidence type="ECO:0000256" key="6">
    <source>
        <dbReference type="ARBA" id="ARBA00023136"/>
    </source>
</evidence>
<dbReference type="GO" id="GO:0012505">
    <property type="term" value="C:endomembrane system"/>
    <property type="evidence" value="ECO:0007669"/>
    <property type="project" value="UniProtKB-SubCell"/>
</dbReference>
<dbReference type="InterPro" id="IPR001245">
    <property type="entry name" value="Ser-Thr/Tyr_kinase_cat_dom"/>
</dbReference>
<dbReference type="Gene3D" id="3.80.10.10">
    <property type="entry name" value="Ribonuclease Inhibitor"/>
    <property type="match status" value="1"/>
</dbReference>
<organism evidence="12 13">
    <name type="scientific">Dipteronia sinensis</name>
    <dbReference type="NCBI Taxonomy" id="43782"/>
    <lineage>
        <taxon>Eukaryota</taxon>
        <taxon>Viridiplantae</taxon>
        <taxon>Streptophyta</taxon>
        <taxon>Embryophyta</taxon>
        <taxon>Tracheophyta</taxon>
        <taxon>Spermatophyta</taxon>
        <taxon>Magnoliopsida</taxon>
        <taxon>eudicotyledons</taxon>
        <taxon>Gunneridae</taxon>
        <taxon>Pentapetalae</taxon>
        <taxon>rosids</taxon>
        <taxon>malvids</taxon>
        <taxon>Sapindales</taxon>
        <taxon>Sapindaceae</taxon>
        <taxon>Hippocastanoideae</taxon>
        <taxon>Acereae</taxon>
        <taxon>Dipteronia</taxon>
    </lineage>
</organism>
<keyword evidence="2 9" id="KW-0812">Transmembrane</keyword>
<evidence type="ECO:0000256" key="3">
    <source>
        <dbReference type="ARBA" id="ARBA00022729"/>
    </source>
</evidence>
<accession>A0AAE0B3W7</accession>
<proteinExistence type="predicted"/>